<dbReference type="AlphaFoldDB" id="A0A1D7YKI6"/>
<protein>
    <submittedName>
        <fullName evidence="1">Uncharacterized protein</fullName>
    </submittedName>
</protein>
<reference evidence="2" key="1">
    <citation type="submission" date="2016-09" db="EMBL/GenBank/DDBJ databases">
        <title>Streptomyces puniciscabiei strain:TW1S1 Genome sequencing and assembly.</title>
        <authorList>
            <person name="Kim M.-K."/>
            <person name="Kim S.B."/>
        </authorList>
    </citation>
    <scope>NUCLEOTIDE SEQUENCE [LARGE SCALE GENOMIC DNA]</scope>
    <source>
        <strain evidence="2">TW1S1</strain>
    </source>
</reference>
<dbReference type="Proteomes" id="UP000094960">
    <property type="component" value="Chromosome"/>
</dbReference>
<name>A0A1D7YKI6_9ACTN</name>
<accession>A0A1D7YKI6</accession>
<proteinExistence type="predicted"/>
<dbReference type="KEGG" id="spun:BFF78_37715"/>
<keyword evidence="2" id="KW-1185">Reference proteome</keyword>
<evidence type="ECO:0000313" key="1">
    <source>
        <dbReference type="EMBL" id="AOR36032.1"/>
    </source>
</evidence>
<gene>
    <name evidence="1" type="ORF">BFF78_37715</name>
</gene>
<dbReference type="EMBL" id="CP017248">
    <property type="protein sequence ID" value="AOR36032.1"/>
    <property type="molecule type" value="Genomic_DNA"/>
</dbReference>
<sequence length="65" mass="6855">MLFLLALVKGAQLSGEFGLSWSQLQKLGVVDGVGPSAHLPEDLRDTSIILGALVPARENSGRSHT</sequence>
<organism evidence="1 2">
    <name type="scientific">Streptomyces fodineus</name>
    <dbReference type="NCBI Taxonomy" id="1904616"/>
    <lineage>
        <taxon>Bacteria</taxon>
        <taxon>Bacillati</taxon>
        <taxon>Actinomycetota</taxon>
        <taxon>Actinomycetes</taxon>
        <taxon>Kitasatosporales</taxon>
        <taxon>Streptomycetaceae</taxon>
        <taxon>Streptomyces</taxon>
    </lineage>
</organism>
<evidence type="ECO:0000313" key="2">
    <source>
        <dbReference type="Proteomes" id="UP000094960"/>
    </source>
</evidence>
<dbReference type="RefSeq" id="WP_069782545.1">
    <property type="nucleotide sequence ID" value="NZ_CP017248.1"/>
</dbReference>